<dbReference type="EMBL" id="CP014164">
    <property type="protein sequence ID" value="AMC00511.1"/>
    <property type="molecule type" value="Genomic_DNA"/>
</dbReference>
<evidence type="ECO:0000313" key="1">
    <source>
        <dbReference type="EMBL" id="AMC00511.1"/>
    </source>
</evidence>
<name>A0AAU8U3I9_9LACT</name>
<dbReference type="KEGG" id="avs:AWM76_02425"/>
<dbReference type="RefSeq" id="WP_003142165.1">
    <property type="nucleotide sequence ID" value="NZ_CP014164.1"/>
</dbReference>
<dbReference type="Proteomes" id="UP000066986">
    <property type="component" value="Chromosome"/>
</dbReference>
<accession>A0AAU8U3I9</accession>
<dbReference type="GeneID" id="32029765"/>
<dbReference type="AlphaFoldDB" id="A0AAU8U3I9"/>
<evidence type="ECO:0000313" key="2">
    <source>
        <dbReference type="Proteomes" id="UP000066986"/>
    </source>
</evidence>
<protein>
    <submittedName>
        <fullName evidence="1">Uncharacterized protein</fullName>
    </submittedName>
</protein>
<gene>
    <name evidence="1" type="ORF">AWM76_02425</name>
</gene>
<reference evidence="1 2" key="1">
    <citation type="journal article" date="2016" name="Genome Announc.">
        <title>Complete Genome Sequences of Aerococcus christensenii CCUG 28831T, Aerococcus sanguinicola CCUG 43001T, Aerococcus urinae CCUG 36881T, Aerococcus urinaeequi CCUG 28094T, Aerococcus urinaehominis CCUG 42038 BT, and Aerococcus viridans CCUG 4311T.</title>
        <authorList>
            <person name="Carkaci D."/>
            <person name="Dargis R."/>
            <person name="Nielsen X.C."/>
            <person name="Skovgaard O."/>
            <person name="Fuursted K."/>
            <person name="Christensen J.J."/>
        </authorList>
    </citation>
    <scope>NUCLEOTIDE SEQUENCE [LARGE SCALE GENOMIC DNA]</scope>
    <source>
        <strain evidence="1 2">CCUG4311</strain>
    </source>
</reference>
<proteinExistence type="predicted"/>
<sequence>MTLLADLKQAPTAIIPACGDGHAFQMLANSKAPAIFLSGQLTTAFKHKEKDVSQSRPLSLVNFN</sequence>
<organism evidence="1 2">
    <name type="scientific">Aerococcus viridans</name>
    <dbReference type="NCBI Taxonomy" id="1377"/>
    <lineage>
        <taxon>Bacteria</taxon>
        <taxon>Bacillati</taxon>
        <taxon>Bacillota</taxon>
        <taxon>Bacilli</taxon>
        <taxon>Lactobacillales</taxon>
        <taxon>Aerococcaceae</taxon>
        <taxon>Aerococcus</taxon>
    </lineage>
</organism>
<reference evidence="2" key="2">
    <citation type="submission" date="2016-01" db="EMBL/GenBank/DDBJ databases">
        <title>Six Aerococcus type strain genome sequencing and assembly using PacBio and Illumina Hiseq.</title>
        <authorList>
            <person name="Carkaci D."/>
            <person name="Dargis R."/>
            <person name="Nielsen X.C."/>
            <person name="Skovgaard O."/>
            <person name="Fuursted K."/>
            <person name="Christensen J.J."/>
        </authorList>
    </citation>
    <scope>NUCLEOTIDE SEQUENCE [LARGE SCALE GENOMIC DNA]</scope>
    <source>
        <strain evidence="2">CCUG4311</strain>
    </source>
</reference>